<proteinExistence type="predicted"/>
<name>A0A3M7DZE2_HORWE</name>
<dbReference type="OrthoDB" id="5279705at2759"/>
<gene>
    <name evidence="2" type="ORF">D0863_06399</name>
</gene>
<dbReference type="VEuPathDB" id="FungiDB:BTJ68_11254"/>
<organism evidence="2 3">
    <name type="scientific">Hortaea werneckii</name>
    <name type="common">Black yeast</name>
    <name type="synonym">Cladosporium werneckii</name>
    <dbReference type="NCBI Taxonomy" id="91943"/>
    <lineage>
        <taxon>Eukaryota</taxon>
        <taxon>Fungi</taxon>
        <taxon>Dikarya</taxon>
        <taxon>Ascomycota</taxon>
        <taxon>Pezizomycotina</taxon>
        <taxon>Dothideomycetes</taxon>
        <taxon>Dothideomycetidae</taxon>
        <taxon>Mycosphaerellales</taxon>
        <taxon>Teratosphaeriaceae</taxon>
        <taxon>Hortaea</taxon>
    </lineage>
</organism>
<dbReference type="AlphaFoldDB" id="A0A3M7DZE2"/>
<dbReference type="Proteomes" id="UP000269276">
    <property type="component" value="Unassembled WGS sequence"/>
</dbReference>
<accession>A0A3M7DZE2</accession>
<sequence length="284" mass="33352">MHPESRVTPPSHPSISLRYKRHDCTSTSRTYAFAMTTITYPHDCAAHAFRPHVPSPLSPRSTNIYGRRPDIFFMNEEAVNREERKLQPTKFTTQPKREVRKAKVPKQDELKEKRRHMFLRQVKEGREDKRWESRGEDIMRLDFMQRQRAWEAEQAREAPLIPSDPPEPEEEDEEFELPTSSNAMQISQTSELPREDEADEIAQQEEQELEALLEYMPGEHLGRDPTERNETHHEHLWSDDDEYDTLFSELVESDGAMHDGQHGQENTAPLRVQQQDDDMMMDLS</sequence>
<evidence type="ECO:0000313" key="3">
    <source>
        <dbReference type="Proteomes" id="UP000269276"/>
    </source>
</evidence>
<feature type="compositionally biased region" description="Polar residues" evidence="1">
    <location>
        <begin position="179"/>
        <end position="191"/>
    </location>
</feature>
<feature type="region of interest" description="Disordered" evidence="1">
    <location>
        <begin position="251"/>
        <end position="284"/>
    </location>
</feature>
<evidence type="ECO:0000313" key="2">
    <source>
        <dbReference type="EMBL" id="RMY69510.1"/>
    </source>
</evidence>
<evidence type="ECO:0000256" key="1">
    <source>
        <dbReference type="SAM" id="MobiDB-lite"/>
    </source>
</evidence>
<feature type="compositionally biased region" description="Acidic residues" evidence="1">
    <location>
        <begin position="166"/>
        <end position="176"/>
    </location>
</feature>
<dbReference type="EMBL" id="QWIP01000200">
    <property type="protein sequence ID" value="RMY69510.1"/>
    <property type="molecule type" value="Genomic_DNA"/>
</dbReference>
<reference evidence="2 3" key="1">
    <citation type="journal article" date="2018" name="BMC Genomics">
        <title>Genomic evidence for intraspecific hybridization in a clonal and extremely halotolerant yeast.</title>
        <authorList>
            <person name="Gostincar C."/>
            <person name="Stajich J.E."/>
            <person name="Zupancic J."/>
            <person name="Zalar P."/>
            <person name="Gunde-Cimerman N."/>
        </authorList>
    </citation>
    <scope>NUCLEOTIDE SEQUENCE [LARGE SCALE GENOMIC DNA]</scope>
    <source>
        <strain evidence="2 3">EXF-2682</strain>
    </source>
</reference>
<feature type="region of interest" description="Disordered" evidence="1">
    <location>
        <begin position="150"/>
        <end position="199"/>
    </location>
</feature>
<comment type="caution">
    <text evidence="2">The sequence shown here is derived from an EMBL/GenBank/DDBJ whole genome shotgun (WGS) entry which is preliminary data.</text>
</comment>
<feature type="compositionally biased region" description="Acidic residues" evidence="1">
    <location>
        <begin position="275"/>
        <end position="284"/>
    </location>
</feature>
<protein>
    <submittedName>
        <fullName evidence="2">Uncharacterized protein</fullName>
    </submittedName>
</protein>